<protein>
    <submittedName>
        <fullName evidence="1">Alkaline phosphatase family protein</fullName>
    </submittedName>
</protein>
<dbReference type="EMBL" id="JBHULT010000006">
    <property type="protein sequence ID" value="MFD2516999.1"/>
    <property type="molecule type" value="Genomic_DNA"/>
</dbReference>
<dbReference type="InterPro" id="IPR017850">
    <property type="entry name" value="Alkaline_phosphatase_core_sf"/>
</dbReference>
<dbReference type="Pfam" id="PF01663">
    <property type="entry name" value="Phosphodiest"/>
    <property type="match status" value="1"/>
</dbReference>
<evidence type="ECO:0000313" key="1">
    <source>
        <dbReference type="EMBL" id="MFD2516999.1"/>
    </source>
</evidence>
<reference evidence="2" key="1">
    <citation type="journal article" date="2019" name="Int. J. Syst. Evol. Microbiol.">
        <title>The Global Catalogue of Microorganisms (GCM) 10K type strain sequencing project: providing services to taxonomists for standard genome sequencing and annotation.</title>
        <authorList>
            <consortium name="The Broad Institute Genomics Platform"/>
            <consortium name="The Broad Institute Genome Sequencing Center for Infectious Disease"/>
            <person name="Wu L."/>
            <person name="Ma J."/>
        </authorList>
    </citation>
    <scope>NUCLEOTIDE SEQUENCE [LARGE SCALE GENOMIC DNA]</scope>
    <source>
        <strain evidence="2">KCTC 42585</strain>
    </source>
</reference>
<dbReference type="Proteomes" id="UP001597468">
    <property type="component" value="Unassembled WGS sequence"/>
</dbReference>
<dbReference type="RefSeq" id="WP_380748625.1">
    <property type="nucleotide sequence ID" value="NZ_JBHULT010000006.1"/>
</dbReference>
<sequence>MKLKWLILFLFFSLQGFSQENGKLIWITIDGLRWQELFGGADSLLIGNKEFVSNPGGLAAEFWKDTKKERRETLFPFFWDVAVKEGIMLGNRWNKSKVDLTNTVVMSYAGYSEILTGYADDERIIDNSKIYNPNQTLPEVLNRDPEFKDKIGLFGSWDIFPYIFSEQRSALFINAGYRNSLRTEPSSAEILLGKIQQETPRRWETVRFDTFTHNFALEYLKTEKPRLLYIGYGETDDFAHEGRYDHYLKSARKNDDMIRELWEYVQRDPFYKDQTTFIITTDHGRGESATEKSTWKHHGPSIENSGQTWIVAFGKGISKEGEQSKERQYYTNQIAATVARILGFEYTGNGKAGKPLDVLSE</sequence>
<gene>
    <name evidence="1" type="ORF">ACFSTG_03765</name>
</gene>
<evidence type="ECO:0000313" key="2">
    <source>
        <dbReference type="Proteomes" id="UP001597468"/>
    </source>
</evidence>
<dbReference type="InterPro" id="IPR002591">
    <property type="entry name" value="Phosphodiest/P_Trfase"/>
</dbReference>
<name>A0ABW5IU78_9FLAO</name>
<dbReference type="SUPFAM" id="SSF53649">
    <property type="entry name" value="Alkaline phosphatase-like"/>
    <property type="match status" value="1"/>
</dbReference>
<dbReference type="Gene3D" id="3.40.720.10">
    <property type="entry name" value="Alkaline Phosphatase, subunit A"/>
    <property type="match status" value="1"/>
</dbReference>
<comment type="caution">
    <text evidence="1">The sequence shown here is derived from an EMBL/GenBank/DDBJ whole genome shotgun (WGS) entry which is preliminary data.</text>
</comment>
<keyword evidence="2" id="KW-1185">Reference proteome</keyword>
<accession>A0ABW5IU78</accession>
<proteinExistence type="predicted"/>
<organism evidence="1 2">
    <name type="scientific">Salinimicrobium flavum</name>
    <dbReference type="NCBI Taxonomy" id="1737065"/>
    <lineage>
        <taxon>Bacteria</taxon>
        <taxon>Pseudomonadati</taxon>
        <taxon>Bacteroidota</taxon>
        <taxon>Flavobacteriia</taxon>
        <taxon>Flavobacteriales</taxon>
        <taxon>Flavobacteriaceae</taxon>
        <taxon>Salinimicrobium</taxon>
    </lineage>
</organism>